<protein>
    <recommendedName>
        <fullName evidence="2">alpha-galactosidase</fullName>
        <ecNumber evidence="2">3.2.1.22</ecNumber>
    </recommendedName>
</protein>
<dbReference type="Pfam" id="PF02065">
    <property type="entry name" value="Melibiase"/>
    <property type="match status" value="1"/>
</dbReference>
<dbReference type="CDD" id="cd14791">
    <property type="entry name" value="GH36"/>
    <property type="match status" value="1"/>
</dbReference>
<dbReference type="PRINTS" id="PR00743">
    <property type="entry name" value="GLHYDRLASE36"/>
</dbReference>
<dbReference type="Gene3D" id="3.20.20.70">
    <property type="entry name" value="Aldolase class I"/>
    <property type="match status" value="1"/>
</dbReference>
<sequence>MVVATYSNAGIDGVSDRLHRWIRARHNHPTNLRPRPVSLNVWEAVYMNHDLGKLSELADVAAEVGVERMVLDDGWFGARRDDHAGLGDWVISKDVWPNGLNPLIEKIKSKGMEFGLWFEGEMINPDSDLYREHPDWILHASGRTPIESRFQHVLDLTHEGAYQHVLGQVDAILCEYEIAYIKWDHNRVLTDAEHLGRAAVRNQTLAIYRLFDELKSRHPGLEIESCASGGGRIDLGMIEHADRFWTSDSNDALDRQQIQRYTTIAIPPEMLGTHIGPTHSHSTGRTASLAFRATTALFGHAGIEWDITETTAEERSQLRAWTDFYKANRALLHSGRVIRVDPSSADAHVHGVVAQDGSRALFAYVQLTQSAHNLPETMRFAGLDSNANYFIKLIKPFGDYNAVQKRDPSWVDGVNVSGAYLCNVGLRTPILKPEQAVLIEVSRA</sequence>
<dbReference type="InterPro" id="IPR050985">
    <property type="entry name" value="Alpha-glycosidase_related"/>
</dbReference>
<feature type="domain" description="Glycosyl hydrolase family 36 C-terminal" evidence="5">
    <location>
        <begin position="351"/>
        <end position="431"/>
    </location>
</feature>
<evidence type="ECO:0000256" key="2">
    <source>
        <dbReference type="ARBA" id="ARBA00012755"/>
    </source>
</evidence>
<dbReference type="InterPro" id="IPR017853">
    <property type="entry name" value="GH"/>
</dbReference>
<dbReference type="GO" id="GO:0016052">
    <property type="term" value="P:carbohydrate catabolic process"/>
    <property type="evidence" value="ECO:0007669"/>
    <property type="project" value="InterPro"/>
</dbReference>
<dbReference type="InterPro" id="IPR002252">
    <property type="entry name" value="Glyco_hydro_36"/>
</dbReference>
<dbReference type="Gene3D" id="2.60.40.1180">
    <property type="entry name" value="Golgi alpha-mannosidase II"/>
    <property type="match status" value="1"/>
</dbReference>
<dbReference type="InterPro" id="IPR013785">
    <property type="entry name" value="Aldolase_TIM"/>
</dbReference>
<comment type="catalytic activity">
    <reaction evidence="1">
        <text>Hydrolysis of terminal, non-reducing alpha-D-galactose residues in alpha-D-galactosides, including galactose oligosaccharides, galactomannans and galactolipids.</text>
        <dbReference type="EC" id="3.2.1.22"/>
    </reaction>
</comment>
<evidence type="ECO:0000259" key="5">
    <source>
        <dbReference type="Pfam" id="PF16874"/>
    </source>
</evidence>
<dbReference type="Pfam" id="PF16874">
    <property type="entry name" value="Glyco_hydro_36C"/>
    <property type="match status" value="1"/>
</dbReference>
<dbReference type="FunFam" id="3.20.20.70:FF:000118">
    <property type="entry name" value="Alpha-galactosidase"/>
    <property type="match status" value="1"/>
</dbReference>
<dbReference type="InterPro" id="IPR013780">
    <property type="entry name" value="Glyco_hydro_b"/>
</dbReference>
<dbReference type="AlphaFoldDB" id="A0A6J6IUQ2"/>
<keyword evidence="4" id="KW-0326">Glycosidase</keyword>
<organism evidence="6">
    <name type="scientific">freshwater metagenome</name>
    <dbReference type="NCBI Taxonomy" id="449393"/>
    <lineage>
        <taxon>unclassified sequences</taxon>
        <taxon>metagenomes</taxon>
        <taxon>ecological metagenomes</taxon>
    </lineage>
</organism>
<gene>
    <name evidence="6" type="ORF">UFOPK1909_01013</name>
</gene>
<accession>A0A6J6IUQ2</accession>
<evidence type="ECO:0000256" key="1">
    <source>
        <dbReference type="ARBA" id="ARBA00001255"/>
    </source>
</evidence>
<proteinExistence type="predicted"/>
<reference evidence="6" key="1">
    <citation type="submission" date="2020-05" db="EMBL/GenBank/DDBJ databases">
        <authorList>
            <person name="Chiriac C."/>
            <person name="Salcher M."/>
            <person name="Ghai R."/>
            <person name="Kavagutti S V."/>
        </authorList>
    </citation>
    <scope>NUCLEOTIDE SEQUENCE</scope>
</reference>
<dbReference type="PROSITE" id="PS00512">
    <property type="entry name" value="ALPHA_GALACTOSIDASE"/>
    <property type="match status" value="1"/>
</dbReference>
<evidence type="ECO:0000256" key="3">
    <source>
        <dbReference type="ARBA" id="ARBA00022801"/>
    </source>
</evidence>
<dbReference type="GO" id="GO:0004557">
    <property type="term" value="F:alpha-galactosidase activity"/>
    <property type="evidence" value="ECO:0007669"/>
    <property type="project" value="UniProtKB-EC"/>
</dbReference>
<dbReference type="SUPFAM" id="SSF51445">
    <property type="entry name" value="(Trans)glycosidases"/>
    <property type="match status" value="1"/>
</dbReference>
<dbReference type="EMBL" id="CAEZVD010000147">
    <property type="protein sequence ID" value="CAB4628442.1"/>
    <property type="molecule type" value="Genomic_DNA"/>
</dbReference>
<dbReference type="InterPro" id="IPR000111">
    <property type="entry name" value="Glyco_hydro_27/36_CS"/>
</dbReference>
<dbReference type="PANTHER" id="PTHR43053:SF3">
    <property type="entry name" value="ALPHA-GALACTOSIDASE C-RELATED"/>
    <property type="match status" value="1"/>
</dbReference>
<dbReference type="EC" id="3.2.1.22" evidence="2"/>
<keyword evidence="3" id="KW-0378">Hydrolase</keyword>
<dbReference type="InterPro" id="IPR031705">
    <property type="entry name" value="Glyco_hydro_36_C"/>
</dbReference>
<evidence type="ECO:0000313" key="6">
    <source>
        <dbReference type="EMBL" id="CAB4628442.1"/>
    </source>
</evidence>
<name>A0A6J6IUQ2_9ZZZZ</name>
<evidence type="ECO:0000256" key="4">
    <source>
        <dbReference type="ARBA" id="ARBA00023295"/>
    </source>
</evidence>
<dbReference type="PANTHER" id="PTHR43053">
    <property type="entry name" value="GLYCOSIDASE FAMILY 31"/>
    <property type="match status" value="1"/>
</dbReference>